<proteinExistence type="predicted"/>
<keyword evidence="2" id="KW-1185">Reference proteome</keyword>
<name>A0A1U9M9R3_9HYPH</name>
<dbReference type="KEGG" id="bapa:BBC0178_005580"/>
<sequence>MSSGKISSPANQIKVNPTDRLVFIKNLDGPKEWRFIADLPFLIYCRIRYARRDDLFANCPLFRQLCSMSFVFYNDDSHVLFKNIKT</sequence>
<organism evidence="1 2">
    <name type="scientific">Bartonella apihabitans</name>
    <dbReference type="NCBI Taxonomy" id="2750929"/>
    <lineage>
        <taxon>Bacteria</taxon>
        <taxon>Pseudomonadati</taxon>
        <taxon>Pseudomonadota</taxon>
        <taxon>Alphaproteobacteria</taxon>
        <taxon>Hyphomicrobiales</taxon>
        <taxon>Bartonellaceae</taxon>
        <taxon>Bartonella</taxon>
    </lineage>
</organism>
<accession>A0A1U9M9R3</accession>
<protein>
    <submittedName>
        <fullName evidence="1">Uncharacterized protein</fullName>
    </submittedName>
</protein>
<evidence type="ECO:0000313" key="1">
    <source>
        <dbReference type="EMBL" id="AQT42056.1"/>
    </source>
</evidence>
<dbReference type="Proteomes" id="UP000189660">
    <property type="component" value="Chromosome"/>
</dbReference>
<reference evidence="1 2" key="1">
    <citation type="submission" date="2016-11" db="EMBL/GenBank/DDBJ databases">
        <title>Comparative genomics of Bartonella apis.</title>
        <authorList>
            <person name="Engel P."/>
        </authorList>
    </citation>
    <scope>NUCLEOTIDE SEQUENCE [LARGE SCALE GENOMIC DNA]</scope>
    <source>
        <strain evidence="1 2">BBC0178</strain>
    </source>
</reference>
<evidence type="ECO:0000313" key="2">
    <source>
        <dbReference type="Proteomes" id="UP000189660"/>
    </source>
</evidence>
<gene>
    <name evidence="1" type="ORF">BBC0178_005580</name>
</gene>
<dbReference type="EMBL" id="CP015820">
    <property type="protein sequence ID" value="AQT42056.1"/>
    <property type="molecule type" value="Genomic_DNA"/>
</dbReference>
<dbReference type="AlphaFoldDB" id="A0A1U9M9R3"/>